<evidence type="ECO:0000256" key="2">
    <source>
        <dbReference type="ARBA" id="ARBA00012438"/>
    </source>
</evidence>
<keyword evidence="14" id="KW-1185">Reference proteome</keyword>
<feature type="domain" description="DUF7134" evidence="12">
    <location>
        <begin position="29"/>
        <end position="140"/>
    </location>
</feature>
<evidence type="ECO:0000256" key="6">
    <source>
        <dbReference type="ARBA" id="ARBA00022777"/>
    </source>
</evidence>
<keyword evidence="9" id="KW-0175">Coiled coil</keyword>
<dbReference type="GO" id="GO:0005524">
    <property type="term" value="F:ATP binding"/>
    <property type="evidence" value="ECO:0007669"/>
    <property type="project" value="UniProtKB-KW"/>
</dbReference>
<keyword evidence="5" id="KW-0547">Nucleotide-binding</keyword>
<keyword evidence="4" id="KW-0808">Transferase</keyword>
<dbReference type="AlphaFoldDB" id="A0A918EAU5"/>
<evidence type="ECO:0000259" key="10">
    <source>
        <dbReference type="Pfam" id="PF02518"/>
    </source>
</evidence>
<feature type="domain" description="Signal transduction histidine kinase subgroup 3 dimerisation and phosphoacceptor" evidence="11">
    <location>
        <begin position="196"/>
        <end position="257"/>
    </location>
</feature>
<evidence type="ECO:0000256" key="5">
    <source>
        <dbReference type="ARBA" id="ARBA00022741"/>
    </source>
</evidence>
<dbReference type="EMBL" id="BMNK01000022">
    <property type="protein sequence ID" value="GGP16926.1"/>
    <property type="molecule type" value="Genomic_DNA"/>
</dbReference>
<dbReference type="GO" id="GO:0016020">
    <property type="term" value="C:membrane"/>
    <property type="evidence" value="ECO:0007669"/>
    <property type="project" value="InterPro"/>
</dbReference>
<dbReference type="InterPro" id="IPR011712">
    <property type="entry name" value="Sig_transdc_His_kin_sub3_dim/P"/>
</dbReference>
<keyword evidence="6 13" id="KW-0418">Kinase</keyword>
<dbReference type="Pfam" id="PF02518">
    <property type="entry name" value="HATPase_c"/>
    <property type="match status" value="1"/>
</dbReference>
<dbReference type="Pfam" id="PF07730">
    <property type="entry name" value="HisKA_3"/>
    <property type="match status" value="1"/>
</dbReference>
<protein>
    <recommendedName>
        <fullName evidence="2">histidine kinase</fullName>
        <ecNumber evidence="2">2.7.13.3</ecNumber>
    </recommendedName>
</protein>
<dbReference type="Gene3D" id="3.30.565.10">
    <property type="entry name" value="Histidine kinase-like ATPase, C-terminal domain"/>
    <property type="match status" value="1"/>
</dbReference>
<dbReference type="InterPro" id="IPR050482">
    <property type="entry name" value="Sensor_HK_TwoCompSys"/>
</dbReference>
<comment type="caution">
    <text evidence="13">The sequence shown here is derived from an EMBL/GenBank/DDBJ whole genome shotgun (WGS) entry which is preliminary data.</text>
</comment>
<evidence type="ECO:0000256" key="4">
    <source>
        <dbReference type="ARBA" id="ARBA00022679"/>
    </source>
</evidence>
<gene>
    <name evidence="13" type="ORF">GCM10012278_82680</name>
</gene>
<dbReference type="InterPro" id="IPR036890">
    <property type="entry name" value="HATPase_C_sf"/>
</dbReference>
<dbReference type="Gene3D" id="1.20.5.1930">
    <property type="match status" value="1"/>
</dbReference>
<dbReference type="Proteomes" id="UP000660745">
    <property type="component" value="Unassembled WGS sequence"/>
</dbReference>
<dbReference type="SUPFAM" id="SSF55874">
    <property type="entry name" value="ATPase domain of HSP90 chaperone/DNA topoisomerase II/histidine kinase"/>
    <property type="match status" value="1"/>
</dbReference>
<evidence type="ECO:0000256" key="7">
    <source>
        <dbReference type="ARBA" id="ARBA00022840"/>
    </source>
</evidence>
<evidence type="ECO:0000256" key="1">
    <source>
        <dbReference type="ARBA" id="ARBA00000085"/>
    </source>
</evidence>
<reference evidence="13" key="1">
    <citation type="journal article" date="2014" name="Int. J. Syst. Evol. Microbiol.">
        <title>Complete genome sequence of Corynebacterium casei LMG S-19264T (=DSM 44701T), isolated from a smear-ripened cheese.</title>
        <authorList>
            <consortium name="US DOE Joint Genome Institute (JGI-PGF)"/>
            <person name="Walter F."/>
            <person name="Albersmeier A."/>
            <person name="Kalinowski J."/>
            <person name="Ruckert C."/>
        </authorList>
    </citation>
    <scope>NUCLEOTIDE SEQUENCE</scope>
    <source>
        <strain evidence="13">CGMCC 4.7430</strain>
    </source>
</reference>
<name>A0A918EAU5_9ACTN</name>
<dbReference type="PANTHER" id="PTHR24421">
    <property type="entry name" value="NITRATE/NITRITE SENSOR PROTEIN NARX-RELATED"/>
    <property type="match status" value="1"/>
</dbReference>
<dbReference type="PANTHER" id="PTHR24421:SF10">
    <property type="entry name" value="NITRATE_NITRITE SENSOR PROTEIN NARQ"/>
    <property type="match status" value="1"/>
</dbReference>
<dbReference type="InterPro" id="IPR055558">
    <property type="entry name" value="DUF7134"/>
</dbReference>
<feature type="domain" description="Histidine kinase/HSP90-like ATPase" evidence="10">
    <location>
        <begin position="306"/>
        <end position="394"/>
    </location>
</feature>
<keyword evidence="7" id="KW-0067">ATP-binding</keyword>
<accession>A0A918EAU5</accession>
<evidence type="ECO:0000256" key="8">
    <source>
        <dbReference type="ARBA" id="ARBA00023012"/>
    </source>
</evidence>
<dbReference type="EC" id="2.7.13.3" evidence="2"/>
<dbReference type="CDD" id="cd16917">
    <property type="entry name" value="HATPase_UhpB-NarQ-NarX-like"/>
    <property type="match status" value="1"/>
</dbReference>
<feature type="coiled-coil region" evidence="9">
    <location>
        <begin position="164"/>
        <end position="191"/>
    </location>
</feature>
<sequence>MRDHAERWDIVPDPPLISVLRRRLRAVPPLQADGALTALITVAQLWPLLSSESWTGVPYSWWGYAVAVASSLPLIWRRRFPLPVLLLSLSISAMYDLSEQVADQPVWYGSLVGFYTVAAYSTFWTRIITLVLTAAGMTAFVGSSETALRSAVLLVASYAIGRAAATSRAHAAALEERATRLERERQMEAERAAERERARIARDMHDILAHAVSLMVVQAEAGPVAVRNDPERAEAAFEAIAGAGRDAMVQLRRMLGTPNADGAPRAPQPTVEDLPELAAQVAETGLKVAFHTVGAARPVTPDCAVAAYRITQEALTNIVKHAGARHADIRLTWEDDTLMIDITDDGQGSGLALPSSGHGLIGVRERAAACGGIATAGPRPNAPGFQVSVRLPAARS</sequence>
<comment type="catalytic activity">
    <reaction evidence="1">
        <text>ATP + protein L-histidine = ADP + protein N-phospho-L-histidine.</text>
        <dbReference type="EC" id="2.7.13.3"/>
    </reaction>
</comment>
<organism evidence="13 14">
    <name type="scientific">Nonomuraea glycinis</name>
    <dbReference type="NCBI Taxonomy" id="2047744"/>
    <lineage>
        <taxon>Bacteria</taxon>
        <taxon>Bacillati</taxon>
        <taxon>Actinomycetota</taxon>
        <taxon>Actinomycetes</taxon>
        <taxon>Streptosporangiales</taxon>
        <taxon>Streptosporangiaceae</taxon>
        <taxon>Nonomuraea</taxon>
    </lineage>
</organism>
<evidence type="ECO:0000313" key="13">
    <source>
        <dbReference type="EMBL" id="GGP16926.1"/>
    </source>
</evidence>
<evidence type="ECO:0000256" key="3">
    <source>
        <dbReference type="ARBA" id="ARBA00022553"/>
    </source>
</evidence>
<evidence type="ECO:0000259" key="11">
    <source>
        <dbReference type="Pfam" id="PF07730"/>
    </source>
</evidence>
<keyword evidence="3" id="KW-0597">Phosphoprotein</keyword>
<dbReference type="Pfam" id="PF23539">
    <property type="entry name" value="DUF7134"/>
    <property type="match status" value="1"/>
</dbReference>
<keyword evidence="8" id="KW-0902">Two-component regulatory system</keyword>
<proteinExistence type="predicted"/>
<evidence type="ECO:0000313" key="14">
    <source>
        <dbReference type="Proteomes" id="UP000660745"/>
    </source>
</evidence>
<dbReference type="GO" id="GO:0046983">
    <property type="term" value="F:protein dimerization activity"/>
    <property type="evidence" value="ECO:0007669"/>
    <property type="project" value="InterPro"/>
</dbReference>
<dbReference type="InterPro" id="IPR003594">
    <property type="entry name" value="HATPase_dom"/>
</dbReference>
<evidence type="ECO:0000259" key="12">
    <source>
        <dbReference type="Pfam" id="PF23539"/>
    </source>
</evidence>
<evidence type="ECO:0000256" key="9">
    <source>
        <dbReference type="SAM" id="Coils"/>
    </source>
</evidence>
<dbReference type="GO" id="GO:0000155">
    <property type="term" value="F:phosphorelay sensor kinase activity"/>
    <property type="evidence" value="ECO:0007669"/>
    <property type="project" value="InterPro"/>
</dbReference>
<reference evidence="13" key="2">
    <citation type="submission" date="2020-09" db="EMBL/GenBank/DDBJ databases">
        <authorList>
            <person name="Sun Q."/>
            <person name="Zhou Y."/>
        </authorList>
    </citation>
    <scope>NUCLEOTIDE SEQUENCE</scope>
    <source>
        <strain evidence="13">CGMCC 4.7430</strain>
    </source>
</reference>